<dbReference type="EMBL" id="JAAAHY010000026">
    <property type="protein sequence ID" value="KAF9968314.1"/>
    <property type="molecule type" value="Genomic_DNA"/>
</dbReference>
<dbReference type="OrthoDB" id="2536450at2759"/>
<evidence type="ECO:0000313" key="2">
    <source>
        <dbReference type="Proteomes" id="UP000738359"/>
    </source>
</evidence>
<dbReference type="AlphaFoldDB" id="A0A9P6M711"/>
<proteinExistence type="predicted"/>
<dbReference type="Proteomes" id="UP000738359">
    <property type="component" value="Unassembled WGS sequence"/>
</dbReference>
<protein>
    <submittedName>
        <fullName evidence="1">Uncharacterized protein</fullName>
    </submittedName>
</protein>
<comment type="caution">
    <text evidence="1">The sequence shown here is derived from an EMBL/GenBank/DDBJ whole genome shotgun (WGS) entry which is preliminary data.</text>
</comment>
<gene>
    <name evidence="1" type="ORF">BGZ70_004955</name>
</gene>
<sequence length="293" mass="31983">MRSNLSLLTLCSCVLQTALIPLILSSIPLPYSLRGVLPAAEAAGWLDQCGFAYAGLFTDHRVSSCMPFEALNKLFGDDSNVTSQLVNDTATLFCTMPFCSASAVALIDKTLSQNCAESPDDIESLQWLYRFASLYVPFKQGICQRFEPATNGTFCITIFAEAMNTYADQHPDRLDWKIFENSTEMDRYVDQMPSSMLCTPCNKLMISPMIQFVIVQQLALPTDNVAWVRGVQSGIEKRCGAGFVDGIGPPPPVDQTSDASSLVFSPSSCSSSQECYRALTVASVVALWASLAR</sequence>
<accession>A0A9P6M711</accession>
<evidence type="ECO:0000313" key="1">
    <source>
        <dbReference type="EMBL" id="KAF9968314.1"/>
    </source>
</evidence>
<organism evidence="1 2">
    <name type="scientific">Mortierella alpina</name>
    <name type="common">Oleaginous fungus</name>
    <name type="synonym">Mortierella renispora</name>
    <dbReference type="NCBI Taxonomy" id="64518"/>
    <lineage>
        <taxon>Eukaryota</taxon>
        <taxon>Fungi</taxon>
        <taxon>Fungi incertae sedis</taxon>
        <taxon>Mucoromycota</taxon>
        <taxon>Mortierellomycotina</taxon>
        <taxon>Mortierellomycetes</taxon>
        <taxon>Mortierellales</taxon>
        <taxon>Mortierellaceae</taxon>
        <taxon>Mortierella</taxon>
    </lineage>
</organism>
<name>A0A9P6M711_MORAP</name>
<keyword evidence="2" id="KW-1185">Reference proteome</keyword>
<reference evidence="1" key="1">
    <citation type="journal article" date="2020" name="Fungal Divers.">
        <title>Resolving the Mortierellaceae phylogeny through synthesis of multi-gene phylogenetics and phylogenomics.</title>
        <authorList>
            <person name="Vandepol N."/>
            <person name="Liber J."/>
            <person name="Desiro A."/>
            <person name="Na H."/>
            <person name="Kennedy M."/>
            <person name="Barry K."/>
            <person name="Grigoriev I.V."/>
            <person name="Miller A.N."/>
            <person name="O'Donnell K."/>
            <person name="Stajich J.E."/>
            <person name="Bonito G."/>
        </authorList>
    </citation>
    <scope>NUCLEOTIDE SEQUENCE</scope>
    <source>
        <strain evidence="1">CK1249</strain>
    </source>
</reference>